<feature type="transmembrane region" description="Helical" evidence="2">
    <location>
        <begin position="12"/>
        <end position="31"/>
    </location>
</feature>
<dbReference type="EMBL" id="MCGO01000023">
    <property type="protein sequence ID" value="ORY44196.1"/>
    <property type="molecule type" value="Genomic_DNA"/>
</dbReference>
<name>A0A1Y2CB83_9FUNG</name>
<reference evidence="3 4" key="1">
    <citation type="submission" date="2016-07" db="EMBL/GenBank/DDBJ databases">
        <title>Pervasive Adenine N6-methylation of Active Genes in Fungi.</title>
        <authorList>
            <consortium name="DOE Joint Genome Institute"/>
            <person name="Mondo S.J."/>
            <person name="Dannebaum R.O."/>
            <person name="Kuo R.C."/>
            <person name="Labutti K."/>
            <person name="Haridas S."/>
            <person name="Kuo A."/>
            <person name="Salamov A."/>
            <person name="Ahrendt S.R."/>
            <person name="Lipzen A."/>
            <person name="Sullivan W."/>
            <person name="Andreopoulos W.B."/>
            <person name="Clum A."/>
            <person name="Lindquist E."/>
            <person name="Daum C."/>
            <person name="Ramamoorthy G.K."/>
            <person name="Gryganskyi A."/>
            <person name="Culley D."/>
            <person name="Magnuson J.K."/>
            <person name="James T.Y."/>
            <person name="O'Malley M.A."/>
            <person name="Stajich J.E."/>
            <person name="Spatafora J.W."/>
            <person name="Visel A."/>
            <person name="Grigoriev I.V."/>
        </authorList>
    </citation>
    <scope>NUCLEOTIDE SEQUENCE [LARGE SCALE GENOMIC DNA]</scope>
    <source>
        <strain evidence="3 4">JEL800</strain>
    </source>
</reference>
<keyword evidence="2" id="KW-1133">Transmembrane helix</keyword>
<evidence type="ECO:0000256" key="1">
    <source>
        <dbReference type="SAM" id="MobiDB-lite"/>
    </source>
</evidence>
<feature type="transmembrane region" description="Helical" evidence="2">
    <location>
        <begin position="204"/>
        <end position="228"/>
    </location>
</feature>
<comment type="caution">
    <text evidence="3">The sequence shown here is derived from an EMBL/GenBank/DDBJ whole genome shotgun (WGS) entry which is preliminary data.</text>
</comment>
<feature type="transmembrane region" description="Helical" evidence="2">
    <location>
        <begin position="240"/>
        <end position="260"/>
    </location>
</feature>
<keyword evidence="2" id="KW-0812">Transmembrane</keyword>
<feature type="compositionally biased region" description="Polar residues" evidence="1">
    <location>
        <begin position="297"/>
        <end position="306"/>
    </location>
</feature>
<feature type="region of interest" description="Disordered" evidence="1">
    <location>
        <begin position="271"/>
        <end position="306"/>
    </location>
</feature>
<sequence length="336" mass="37729">MDNEDNPLRYVSLVLLVIALCGCVGLFISVYHQVILEKRVTLTAMATSYNIQLLLIGISSSGLYMTDLCGTCFPSHQNKWIIQVLDDLFVAIFESCYLMLSWSRGSSVIRFKCPKMAFVMSYGMLVFPFVCFLPVVASITGLAAKTNQMEDFENLSSLAEIILSLISAAITVTMDAMFLWGFIQFLRKLQMDSNQENIDIDFHAVAQYGVGVHVTILLAFAFLSMMYAVNSPWEIELYTILAYGCTTIVFFILVALKVALHNNEVVKEAQASNQMDEAKEAMKSHRESNTVDEQRQSTKSPTTLRNYGASLSTSKWHRSNINIYSEDLDQIRSNGQ</sequence>
<proteinExistence type="predicted"/>
<keyword evidence="2" id="KW-0472">Membrane</keyword>
<feature type="transmembrane region" description="Helical" evidence="2">
    <location>
        <begin position="121"/>
        <end position="141"/>
    </location>
</feature>
<dbReference type="AlphaFoldDB" id="A0A1Y2CB83"/>
<organism evidence="3 4">
    <name type="scientific">Rhizoclosmatium globosum</name>
    <dbReference type="NCBI Taxonomy" id="329046"/>
    <lineage>
        <taxon>Eukaryota</taxon>
        <taxon>Fungi</taxon>
        <taxon>Fungi incertae sedis</taxon>
        <taxon>Chytridiomycota</taxon>
        <taxon>Chytridiomycota incertae sedis</taxon>
        <taxon>Chytridiomycetes</taxon>
        <taxon>Chytridiales</taxon>
        <taxon>Chytriomycetaceae</taxon>
        <taxon>Rhizoclosmatium</taxon>
    </lineage>
</organism>
<feature type="compositionally biased region" description="Basic and acidic residues" evidence="1">
    <location>
        <begin position="276"/>
        <end position="296"/>
    </location>
</feature>
<accession>A0A1Y2CB83</accession>
<keyword evidence="4" id="KW-1185">Reference proteome</keyword>
<evidence type="ECO:0000256" key="2">
    <source>
        <dbReference type="SAM" id="Phobius"/>
    </source>
</evidence>
<protein>
    <recommendedName>
        <fullName evidence="5">G-protein coupled receptors family 3 profile domain-containing protein</fullName>
    </recommendedName>
</protein>
<evidence type="ECO:0000313" key="3">
    <source>
        <dbReference type="EMBL" id="ORY44196.1"/>
    </source>
</evidence>
<evidence type="ECO:0008006" key="5">
    <source>
        <dbReference type="Google" id="ProtNLM"/>
    </source>
</evidence>
<evidence type="ECO:0000313" key="4">
    <source>
        <dbReference type="Proteomes" id="UP000193642"/>
    </source>
</evidence>
<dbReference type="Proteomes" id="UP000193642">
    <property type="component" value="Unassembled WGS sequence"/>
</dbReference>
<feature type="transmembrane region" description="Helical" evidence="2">
    <location>
        <begin position="161"/>
        <end position="183"/>
    </location>
</feature>
<gene>
    <name evidence="3" type="ORF">BCR33DRAFT_850808</name>
</gene>